<keyword evidence="1" id="KW-0732">Signal</keyword>
<protein>
    <submittedName>
        <fullName evidence="2">Uncharacterized protein</fullName>
    </submittedName>
</protein>
<reference evidence="2 3" key="1">
    <citation type="submission" date="2024-02" db="EMBL/GenBank/DDBJ databases">
        <title>de novo genome assembly of Solanum bulbocastanum strain 11H21.</title>
        <authorList>
            <person name="Hosaka A.J."/>
        </authorList>
    </citation>
    <scope>NUCLEOTIDE SEQUENCE [LARGE SCALE GENOMIC DNA]</scope>
    <source>
        <tissue evidence="2">Young leaves</tissue>
    </source>
</reference>
<sequence>MFLSLLVLLFIMHILREGRLSHVQKVWFFVLRLSIGSLAGAALLAPVINSWWPGFPETSLNNHLMSSYLETNGLIELYTMPHGLCIGGTHNNIFMDLVL</sequence>
<proteinExistence type="predicted"/>
<feature type="chain" id="PRO_5042847828" evidence="1">
    <location>
        <begin position="21"/>
        <end position="99"/>
    </location>
</feature>
<dbReference type="AlphaFoldDB" id="A0AAN8TUS6"/>
<gene>
    <name evidence="2" type="ORF">RDI58_014156</name>
</gene>
<dbReference type="EMBL" id="JBANQN010000005">
    <property type="protein sequence ID" value="KAK6790356.1"/>
    <property type="molecule type" value="Genomic_DNA"/>
</dbReference>
<keyword evidence="3" id="KW-1185">Reference proteome</keyword>
<evidence type="ECO:0000313" key="2">
    <source>
        <dbReference type="EMBL" id="KAK6790356.1"/>
    </source>
</evidence>
<organism evidence="2 3">
    <name type="scientific">Solanum bulbocastanum</name>
    <name type="common">Wild potato</name>
    <dbReference type="NCBI Taxonomy" id="147425"/>
    <lineage>
        <taxon>Eukaryota</taxon>
        <taxon>Viridiplantae</taxon>
        <taxon>Streptophyta</taxon>
        <taxon>Embryophyta</taxon>
        <taxon>Tracheophyta</taxon>
        <taxon>Spermatophyta</taxon>
        <taxon>Magnoliopsida</taxon>
        <taxon>eudicotyledons</taxon>
        <taxon>Gunneridae</taxon>
        <taxon>Pentapetalae</taxon>
        <taxon>asterids</taxon>
        <taxon>lamiids</taxon>
        <taxon>Solanales</taxon>
        <taxon>Solanaceae</taxon>
        <taxon>Solanoideae</taxon>
        <taxon>Solaneae</taxon>
        <taxon>Solanum</taxon>
    </lineage>
</organism>
<evidence type="ECO:0000256" key="1">
    <source>
        <dbReference type="SAM" id="SignalP"/>
    </source>
</evidence>
<dbReference type="Proteomes" id="UP001371456">
    <property type="component" value="Unassembled WGS sequence"/>
</dbReference>
<name>A0AAN8TUS6_SOLBU</name>
<evidence type="ECO:0000313" key="3">
    <source>
        <dbReference type="Proteomes" id="UP001371456"/>
    </source>
</evidence>
<feature type="signal peptide" evidence="1">
    <location>
        <begin position="1"/>
        <end position="20"/>
    </location>
</feature>
<accession>A0AAN8TUS6</accession>
<comment type="caution">
    <text evidence="2">The sequence shown here is derived from an EMBL/GenBank/DDBJ whole genome shotgun (WGS) entry which is preliminary data.</text>
</comment>